<dbReference type="STRING" id="1168035.SAMN05444280_11841"/>
<dbReference type="EMBL" id="FQZE01000018">
    <property type="protein sequence ID" value="SHJ39505.1"/>
    <property type="molecule type" value="Genomic_DNA"/>
</dbReference>
<evidence type="ECO:0000313" key="2">
    <source>
        <dbReference type="Proteomes" id="UP000184050"/>
    </source>
</evidence>
<sequence length="154" mass="17591">MPLLPEQDSLQMQTERQMMYRNFLQGNSPTGELMEFQELPEFDFKQALTNRWNYNLSDFSFHQGNFFAPGFGGISPSPFLRNATIFSEGSYQVGKNFRLGGYSFGGNSIFKAPYPSQGLNNFDTRGSTLFIQYNVSKNFKIETRVNVIQSHPTP</sequence>
<name>A0A1M6IYJ8_9BACT</name>
<evidence type="ECO:0000313" key="1">
    <source>
        <dbReference type="EMBL" id="SHJ39505.1"/>
    </source>
</evidence>
<dbReference type="AlphaFoldDB" id="A0A1M6IYJ8"/>
<dbReference type="Proteomes" id="UP000184050">
    <property type="component" value="Unassembled WGS sequence"/>
</dbReference>
<proteinExistence type="predicted"/>
<gene>
    <name evidence="1" type="ORF">SAMN05444280_11841</name>
</gene>
<keyword evidence="2" id="KW-1185">Reference proteome</keyword>
<protein>
    <submittedName>
        <fullName evidence="1">Uncharacterized protein</fullName>
    </submittedName>
</protein>
<accession>A0A1M6IYJ8</accession>
<organism evidence="1 2">
    <name type="scientific">Tangfeifania diversioriginum</name>
    <dbReference type="NCBI Taxonomy" id="1168035"/>
    <lineage>
        <taxon>Bacteria</taxon>
        <taxon>Pseudomonadati</taxon>
        <taxon>Bacteroidota</taxon>
        <taxon>Bacteroidia</taxon>
        <taxon>Marinilabiliales</taxon>
        <taxon>Prolixibacteraceae</taxon>
        <taxon>Tangfeifania</taxon>
    </lineage>
</organism>
<reference evidence="1 2" key="1">
    <citation type="submission" date="2016-11" db="EMBL/GenBank/DDBJ databases">
        <authorList>
            <person name="Jaros S."/>
            <person name="Januszkiewicz K."/>
            <person name="Wedrychowicz H."/>
        </authorList>
    </citation>
    <scope>NUCLEOTIDE SEQUENCE [LARGE SCALE GENOMIC DNA]</scope>
    <source>
        <strain evidence="1 2">DSM 27063</strain>
    </source>
</reference>